<feature type="region of interest" description="Disordered" evidence="1">
    <location>
        <begin position="1"/>
        <end position="26"/>
    </location>
</feature>
<proteinExistence type="predicted"/>
<evidence type="ECO:0000256" key="1">
    <source>
        <dbReference type="SAM" id="MobiDB-lite"/>
    </source>
</evidence>
<name>A0A1I3J7J7_9RHOB</name>
<protein>
    <submittedName>
        <fullName evidence="2">Glucans biosynthesis protein</fullName>
    </submittedName>
</protein>
<keyword evidence="3" id="KW-1185">Reference proteome</keyword>
<gene>
    <name evidence="2" type="ORF">SAMN04488095_1234</name>
</gene>
<sequence>MKADADPMQSAHGAPRCTAKSKRTGNPCRAPAVRGCTVCRMHGARGSAKPGTAHPNWKHGGRSGDMVNLRKLANALSRETRNLADGMD</sequence>
<dbReference type="RefSeq" id="WP_092778067.1">
    <property type="nucleotide sequence ID" value="NZ_FORA01000001.1"/>
</dbReference>
<dbReference type="STRING" id="390807.SAMN04488095_1234"/>
<reference evidence="2 3" key="1">
    <citation type="submission" date="2016-10" db="EMBL/GenBank/DDBJ databases">
        <authorList>
            <person name="de Groot N.N."/>
        </authorList>
    </citation>
    <scope>NUCLEOTIDE SEQUENCE [LARGE SCALE GENOMIC DNA]</scope>
    <source>
        <strain evidence="2 3">DSM 19073</strain>
    </source>
</reference>
<dbReference type="Proteomes" id="UP000199110">
    <property type="component" value="Unassembled WGS sequence"/>
</dbReference>
<organism evidence="2 3">
    <name type="scientific">Jannaschia pohangensis</name>
    <dbReference type="NCBI Taxonomy" id="390807"/>
    <lineage>
        <taxon>Bacteria</taxon>
        <taxon>Pseudomonadati</taxon>
        <taxon>Pseudomonadota</taxon>
        <taxon>Alphaproteobacteria</taxon>
        <taxon>Rhodobacterales</taxon>
        <taxon>Roseobacteraceae</taxon>
        <taxon>Jannaschia</taxon>
    </lineage>
</organism>
<dbReference type="EMBL" id="FORA01000001">
    <property type="protein sequence ID" value="SFI56130.1"/>
    <property type="molecule type" value="Genomic_DNA"/>
</dbReference>
<accession>A0A1I3J7J7</accession>
<evidence type="ECO:0000313" key="3">
    <source>
        <dbReference type="Proteomes" id="UP000199110"/>
    </source>
</evidence>
<feature type="region of interest" description="Disordered" evidence="1">
    <location>
        <begin position="44"/>
        <end position="64"/>
    </location>
</feature>
<evidence type="ECO:0000313" key="2">
    <source>
        <dbReference type="EMBL" id="SFI56130.1"/>
    </source>
</evidence>
<dbReference type="OrthoDB" id="7873969at2"/>
<dbReference type="AlphaFoldDB" id="A0A1I3J7J7"/>